<protein>
    <submittedName>
        <fullName evidence="2">Thiol:disulfide interchange protein</fullName>
    </submittedName>
</protein>
<name>A0A2Z2L7C6_9RICK</name>
<dbReference type="InterPro" id="IPR001853">
    <property type="entry name" value="DSBA-like_thioredoxin_dom"/>
</dbReference>
<gene>
    <name evidence="2" type="ORF">AOV_00330</name>
</gene>
<dbReference type="Pfam" id="PF01323">
    <property type="entry name" value="DSBA"/>
    <property type="match status" value="1"/>
</dbReference>
<evidence type="ECO:0000313" key="2">
    <source>
        <dbReference type="EMBL" id="ASI47411.1"/>
    </source>
</evidence>
<feature type="domain" description="Thioredoxin" evidence="1">
    <location>
        <begin position="54"/>
        <end position="244"/>
    </location>
</feature>
<dbReference type="PANTHER" id="PTHR35272">
    <property type="entry name" value="THIOL:DISULFIDE INTERCHANGE PROTEIN DSBC-RELATED"/>
    <property type="match status" value="1"/>
</dbReference>
<dbReference type="CDD" id="cd03023">
    <property type="entry name" value="DsbA_Com1_like"/>
    <property type="match status" value="1"/>
</dbReference>
<evidence type="ECO:0000259" key="1">
    <source>
        <dbReference type="PROSITE" id="PS51352"/>
    </source>
</evidence>
<dbReference type="SUPFAM" id="SSF52833">
    <property type="entry name" value="Thioredoxin-like"/>
    <property type="match status" value="1"/>
</dbReference>
<organism evidence="2 3">
    <name type="scientific">Anaplasma ovis str. Haibei</name>
    <dbReference type="NCBI Taxonomy" id="1248439"/>
    <lineage>
        <taxon>Bacteria</taxon>
        <taxon>Pseudomonadati</taxon>
        <taxon>Pseudomonadota</taxon>
        <taxon>Alphaproteobacteria</taxon>
        <taxon>Rickettsiales</taxon>
        <taxon>Anaplasmataceae</taxon>
        <taxon>Anaplasma</taxon>
    </lineage>
</organism>
<dbReference type="PROSITE" id="PS51352">
    <property type="entry name" value="THIOREDOXIN_2"/>
    <property type="match status" value="1"/>
</dbReference>
<dbReference type="KEGG" id="aoh:AOV_00330"/>
<dbReference type="FunFam" id="3.40.30.10:FF:000430">
    <property type="entry name" value="Disulfide oxidoreductase"/>
    <property type="match status" value="1"/>
</dbReference>
<accession>A0A2Z2L7C6</accession>
<dbReference type="GO" id="GO:0016491">
    <property type="term" value="F:oxidoreductase activity"/>
    <property type="evidence" value="ECO:0007669"/>
    <property type="project" value="InterPro"/>
</dbReference>
<dbReference type="InterPro" id="IPR013766">
    <property type="entry name" value="Thioredoxin_domain"/>
</dbReference>
<evidence type="ECO:0000313" key="3">
    <source>
        <dbReference type="Proteomes" id="UP000259762"/>
    </source>
</evidence>
<dbReference type="AlphaFoldDB" id="A0A2Z2L7C6"/>
<dbReference type="RefSeq" id="WP_075138673.1">
    <property type="nucleotide sequence ID" value="NZ_CP015994.1"/>
</dbReference>
<reference evidence="3" key="1">
    <citation type="submission" date="2018-06" db="EMBL/GenBank/DDBJ databases">
        <title>The Anaplasma ovis genome reveals a high proportion of pseudogenes.</title>
        <authorList>
            <person name="Liu Z."/>
            <person name="Peasley A.M."/>
            <person name="Yang J."/>
            <person name="Li Y."/>
            <person name="Guan G."/>
            <person name="Luo J."/>
            <person name="Yin H."/>
            <person name="Brayton K.A."/>
        </authorList>
    </citation>
    <scope>NUCLEOTIDE SEQUENCE [LARGE SCALE GENOMIC DNA]</scope>
    <source>
        <strain evidence="3">Haibei</strain>
    </source>
</reference>
<dbReference type="OrthoDB" id="9780147at2"/>
<dbReference type="EMBL" id="CP015994">
    <property type="protein sequence ID" value="ASI47411.1"/>
    <property type="molecule type" value="Genomic_DNA"/>
</dbReference>
<dbReference type="PANTHER" id="PTHR35272:SF3">
    <property type="entry name" value="THIOL:DISULFIDE INTERCHANGE PROTEIN DSBC"/>
    <property type="match status" value="1"/>
</dbReference>
<keyword evidence="3" id="KW-1185">Reference proteome</keyword>
<dbReference type="Gene3D" id="3.40.30.10">
    <property type="entry name" value="Glutaredoxin"/>
    <property type="match status" value="1"/>
</dbReference>
<dbReference type="InterPro" id="IPR051470">
    <property type="entry name" value="Thiol:disulfide_interchange"/>
</dbReference>
<sequence>MARIFCLLSLVVLVASFPLISKFVSGVKRQDREEIEAIIEEYIYKNPNKVIAALSKGQAAMNAAEMRKKVAENRAALDDVSYPSFGNRESKVLLVEFFDFSCGYCKSMLSHIKQLLEDGKARIVFRDLPALGEASTLAARAALAVHFINPEKYIDFYYAALGHDKRFTDDGVVEIAESIGVKREDLKKSLEQNDSKINAMIDATKDLAERLNIGGTPSVVIGDTVLVGVSDLQTLRDLIQGATQGSKGSRG</sequence>
<dbReference type="InterPro" id="IPR036249">
    <property type="entry name" value="Thioredoxin-like_sf"/>
</dbReference>
<dbReference type="Proteomes" id="UP000259762">
    <property type="component" value="Chromosome"/>
</dbReference>
<reference evidence="2 3" key="2">
    <citation type="journal article" date="2019" name="BMC Genomics">
        <title>The Anaplasma ovis genome reveals a high proportion of pseudogenes.</title>
        <authorList>
            <person name="Liu Z."/>
            <person name="Peasley A.M."/>
            <person name="Yang J."/>
            <person name="Li Y."/>
            <person name="Guan G."/>
            <person name="Luo J."/>
            <person name="Yin H."/>
            <person name="Brayton K.A."/>
        </authorList>
    </citation>
    <scope>NUCLEOTIDE SEQUENCE [LARGE SCALE GENOMIC DNA]</scope>
    <source>
        <strain evidence="2 3">Haibei</strain>
    </source>
</reference>
<proteinExistence type="predicted"/>